<dbReference type="OrthoDB" id="3358294at2759"/>
<reference evidence="3 4" key="1">
    <citation type="journal article" date="2012" name="Science">
        <title>The Paleozoic origin of enzymatic lignin decomposition reconstructed from 31 fungal genomes.</title>
        <authorList>
            <person name="Floudas D."/>
            <person name="Binder M."/>
            <person name="Riley R."/>
            <person name="Barry K."/>
            <person name="Blanchette R.A."/>
            <person name="Henrissat B."/>
            <person name="Martinez A.T."/>
            <person name="Otillar R."/>
            <person name="Spatafora J.W."/>
            <person name="Yadav J.S."/>
            <person name="Aerts A."/>
            <person name="Benoit I."/>
            <person name="Boyd A."/>
            <person name="Carlson A."/>
            <person name="Copeland A."/>
            <person name="Coutinho P.M."/>
            <person name="de Vries R.P."/>
            <person name="Ferreira P."/>
            <person name="Findley K."/>
            <person name="Foster B."/>
            <person name="Gaskell J."/>
            <person name="Glotzer D."/>
            <person name="Gorecki P."/>
            <person name="Heitman J."/>
            <person name="Hesse C."/>
            <person name="Hori C."/>
            <person name="Igarashi K."/>
            <person name="Jurgens J.A."/>
            <person name="Kallen N."/>
            <person name="Kersten P."/>
            <person name="Kohler A."/>
            <person name="Kuees U."/>
            <person name="Kumar T.K.A."/>
            <person name="Kuo A."/>
            <person name="LaButti K."/>
            <person name="Larrondo L.F."/>
            <person name="Lindquist E."/>
            <person name="Ling A."/>
            <person name="Lombard V."/>
            <person name="Lucas S."/>
            <person name="Lundell T."/>
            <person name="Martin R."/>
            <person name="McLaughlin D.J."/>
            <person name="Morgenstern I."/>
            <person name="Morin E."/>
            <person name="Murat C."/>
            <person name="Nagy L.G."/>
            <person name="Nolan M."/>
            <person name="Ohm R.A."/>
            <person name="Patyshakuliyeva A."/>
            <person name="Rokas A."/>
            <person name="Ruiz-Duenas F.J."/>
            <person name="Sabat G."/>
            <person name="Salamov A."/>
            <person name="Samejima M."/>
            <person name="Schmutz J."/>
            <person name="Slot J.C."/>
            <person name="St John F."/>
            <person name="Stenlid J."/>
            <person name="Sun H."/>
            <person name="Sun S."/>
            <person name="Syed K."/>
            <person name="Tsang A."/>
            <person name="Wiebenga A."/>
            <person name="Young D."/>
            <person name="Pisabarro A."/>
            <person name="Eastwood D.C."/>
            <person name="Martin F."/>
            <person name="Cullen D."/>
            <person name="Grigoriev I.V."/>
            <person name="Hibbett D.S."/>
        </authorList>
    </citation>
    <scope>NUCLEOTIDE SEQUENCE [LARGE SCALE GENOMIC DNA]</scope>
    <source>
        <strain evidence="3 4">MD-104</strain>
    </source>
</reference>
<keyword evidence="2" id="KW-1133">Transmembrane helix</keyword>
<feature type="transmembrane region" description="Helical" evidence="2">
    <location>
        <begin position="122"/>
        <end position="143"/>
    </location>
</feature>
<dbReference type="Proteomes" id="UP000218811">
    <property type="component" value="Unassembled WGS sequence"/>
</dbReference>
<protein>
    <submittedName>
        <fullName evidence="3">Uncharacterized protein</fullName>
    </submittedName>
</protein>
<evidence type="ECO:0000313" key="4">
    <source>
        <dbReference type="Proteomes" id="UP000218811"/>
    </source>
</evidence>
<gene>
    <name evidence="3" type="ORF">WOLCODRAFT_152926</name>
</gene>
<feature type="transmembrane region" description="Helical" evidence="2">
    <location>
        <begin position="182"/>
        <end position="203"/>
    </location>
</feature>
<name>A0A2H3JVE0_WOLCO</name>
<keyword evidence="2" id="KW-0472">Membrane</keyword>
<evidence type="ECO:0000256" key="2">
    <source>
        <dbReference type="SAM" id="Phobius"/>
    </source>
</evidence>
<keyword evidence="2" id="KW-0812">Transmembrane</keyword>
<feature type="compositionally biased region" description="Polar residues" evidence="1">
    <location>
        <begin position="1"/>
        <end position="10"/>
    </location>
</feature>
<evidence type="ECO:0000313" key="3">
    <source>
        <dbReference type="EMBL" id="PCH42869.1"/>
    </source>
</evidence>
<sequence length="204" mass="22179">MVSRSLASSIHNAAPASRHAHHAPPPNPQRGRADLDRASLSSATATLCEEPVKVVPVAVPSSTPDQLALAAHQAALINQFFGGGRYEEHRLALDVQPSHEARAQKKAKRHADGKPRSWSKRLFTLGWVFPPLWVIGMAIPLLTAKKATSQRDLEDPTLAQDEHTHSDQAIHQTEVVWAKRCAWALAVLTIVIIALVVALVLTAH</sequence>
<dbReference type="AlphaFoldDB" id="A0A2H3JVE0"/>
<evidence type="ECO:0000256" key="1">
    <source>
        <dbReference type="SAM" id="MobiDB-lite"/>
    </source>
</evidence>
<keyword evidence="4" id="KW-1185">Reference proteome</keyword>
<organism evidence="3 4">
    <name type="scientific">Wolfiporia cocos (strain MD-104)</name>
    <name type="common">Brown rot fungus</name>
    <dbReference type="NCBI Taxonomy" id="742152"/>
    <lineage>
        <taxon>Eukaryota</taxon>
        <taxon>Fungi</taxon>
        <taxon>Dikarya</taxon>
        <taxon>Basidiomycota</taxon>
        <taxon>Agaricomycotina</taxon>
        <taxon>Agaricomycetes</taxon>
        <taxon>Polyporales</taxon>
        <taxon>Phaeolaceae</taxon>
        <taxon>Wolfiporia</taxon>
    </lineage>
</organism>
<dbReference type="EMBL" id="KB468135">
    <property type="protein sequence ID" value="PCH42869.1"/>
    <property type="molecule type" value="Genomic_DNA"/>
</dbReference>
<dbReference type="OMA" id="EKWARRC"/>
<proteinExistence type="predicted"/>
<accession>A0A2H3JVE0</accession>
<feature type="region of interest" description="Disordered" evidence="1">
    <location>
        <begin position="1"/>
        <end position="37"/>
    </location>
</feature>